<keyword evidence="17" id="KW-0393">Immunoglobulin domain</keyword>
<evidence type="ECO:0000313" key="25">
    <source>
        <dbReference type="RefSeq" id="XP_026726610.1"/>
    </source>
</evidence>
<gene>
    <name evidence="25 26" type="primary">LOC113493030</name>
</gene>
<dbReference type="GO" id="GO:0004714">
    <property type="term" value="F:transmembrane receptor protein tyrosine kinase activity"/>
    <property type="evidence" value="ECO:0007669"/>
    <property type="project" value="UniProtKB-EC"/>
</dbReference>
<dbReference type="PANTHER" id="PTHR24416:SF489">
    <property type="entry name" value="PROTEIN KINASE DOMAIN-CONTAINING PROTEIN"/>
    <property type="match status" value="1"/>
</dbReference>
<proteinExistence type="predicted"/>
<keyword evidence="4" id="KW-0808">Transferase</keyword>
<dbReference type="Proteomes" id="UP000322000">
    <property type="component" value="Chromosome 4"/>
</dbReference>
<reference evidence="25 26" key="1">
    <citation type="submission" date="2025-04" db="UniProtKB">
        <authorList>
            <consortium name="RefSeq"/>
        </authorList>
    </citation>
    <scope>IDENTIFICATION</scope>
</reference>
<evidence type="ECO:0000256" key="15">
    <source>
        <dbReference type="ARBA" id="ARBA00023170"/>
    </source>
</evidence>
<comment type="subcellular location">
    <subcellularLocation>
        <location evidence="1">Membrane</location>
        <topology evidence="1">Single-pass membrane protein</topology>
    </subcellularLocation>
</comment>
<evidence type="ECO:0000256" key="22">
    <source>
        <dbReference type="SAM" id="SignalP"/>
    </source>
</evidence>
<name>A0A7E5VED2_TRINI</name>
<dbReference type="CDD" id="cd00192">
    <property type="entry name" value="PTKc"/>
    <property type="match status" value="1"/>
</dbReference>
<keyword evidence="5 21" id="KW-0812">Transmembrane</keyword>
<dbReference type="Gene3D" id="3.40.50.2300">
    <property type="match status" value="2"/>
</dbReference>
<dbReference type="InterPro" id="IPR001245">
    <property type="entry name" value="Ser-Thr/Tyr_kinase_cat_dom"/>
</dbReference>
<evidence type="ECO:0000256" key="10">
    <source>
        <dbReference type="ARBA" id="ARBA00022840"/>
    </source>
</evidence>
<keyword evidence="24" id="KW-1185">Reference proteome</keyword>
<evidence type="ECO:0000256" key="7">
    <source>
        <dbReference type="ARBA" id="ARBA00022737"/>
    </source>
</evidence>
<keyword evidence="8 20" id="KW-0547">Nucleotide-binding</keyword>
<dbReference type="PROSITE" id="PS00107">
    <property type="entry name" value="PROTEIN_KINASE_ATP"/>
    <property type="match status" value="1"/>
</dbReference>
<keyword evidence="3" id="KW-0597">Phosphoprotein</keyword>
<dbReference type="InterPro" id="IPR050122">
    <property type="entry name" value="RTK"/>
</dbReference>
<keyword evidence="6 22" id="KW-0732">Signal</keyword>
<evidence type="ECO:0000256" key="16">
    <source>
        <dbReference type="ARBA" id="ARBA00023180"/>
    </source>
</evidence>
<evidence type="ECO:0000256" key="4">
    <source>
        <dbReference type="ARBA" id="ARBA00022679"/>
    </source>
</evidence>
<evidence type="ECO:0000256" key="5">
    <source>
        <dbReference type="ARBA" id="ARBA00022692"/>
    </source>
</evidence>
<evidence type="ECO:0000256" key="9">
    <source>
        <dbReference type="ARBA" id="ARBA00022777"/>
    </source>
</evidence>
<dbReference type="SUPFAM" id="SSF56112">
    <property type="entry name" value="Protein kinase-like (PK-like)"/>
    <property type="match status" value="1"/>
</dbReference>
<dbReference type="SUPFAM" id="SSF53822">
    <property type="entry name" value="Periplasmic binding protein-like I"/>
    <property type="match status" value="1"/>
</dbReference>
<keyword evidence="16" id="KW-0325">Glycoprotein</keyword>
<dbReference type="InterPro" id="IPR008266">
    <property type="entry name" value="Tyr_kinase_AS"/>
</dbReference>
<feature type="domain" description="Protein kinase" evidence="23">
    <location>
        <begin position="852"/>
        <end position="1129"/>
    </location>
</feature>
<dbReference type="InterPro" id="IPR020635">
    <property type="entry name" value="Tyr_kinase_cat_dom"/>
</dbReference>
<protein>
    <recommendedName>
        <fullName evidence="2">receptor protein-tyrosine kinase</fullName>
        <ecNumber evidence="2">2.7.10.1</ecNumber>
    </recommendedName>
</protein>
<dbReference type="Gene3D" id="3.30.200.20">
    <property type="entry name" value="Phosphorylase Kinase, domain 1"/>
    <property type="match status" value="1"/>
</dbReference>
<evidence type="ECO:0000256" key="18">
    <source>
        <dbReference type="ARBA" id="ARBA00051243"/>
    </source>
</evidence>
<evidence type="ECO:0000256" key="12">
    <source>
        <dbReference type="ARBA" id="ARBA00023136"/>
    </source>
</evidence>
<dbReference type="PROSITE" id="PS50011">
    <property type="entry name" value="PROTEIN_KINASE_DOM"/>
    <property type="match status" value="1"/>
</dbReference>
<evidence type="ECO:0000256" key="1">
    <source>
        <dbReference type="ARBA" id="ARBA00004167"/>
    </source>
</evidence>
<keyword evidence="9" id="KW-0418">Kinase</keyword>
<dbReference type="PRINTS" id="PR00109">
    <property type="entry name" value="TYRKINASE"/>
</dbReference>
<evidence type="ECO:0000256" key="13">
    <source>
        <dbReference type="ARBA" id="ARBA00023137"/>
    </source>
</evidence>
<dbReference type="GO" id="GO:0005524">
    <property type="term" value="F:ATP binding"/>
    <property type="evidence" value="ECO:0007669"/>
    <property type="project" value="UniProtKB-UniRule"/>
</dbReference>
<feature type="transmembrane region" description="Helical" evidence="21">
    <location>
        <begin position="791"/>
        <end position="815"/>
    </location>
</feature>
<dbReference type="RefSeq" id="XP_026726611.1">
    <property type="nucleotide sequence ID" value="XM_026870810.1"/>
</dbReference>
<evidence type="ECO:0000256" key="3">
    <source>
        <dbReference type="ARBA" id="ARBA00022553"/>
    </source>
</evidence>
<dbReference type="InterPro" id="IPR001828">
    <property type="entry name" value="ANF_lig-bd_rcpt"/>
</dbReference>
<dbReference type="EC" id="2.7.10.1" evidence="2"/>
<dbReference type="GeneID" id="113493030"/>
<evidence type="ECO:0000259" key="23">
    <source>
        <dbReference type="PROSITE" id="PS50011"/>
    </source>
</evidence>
<evidence type="ECO:0000313" key="26">
    <source>
        <dbReference type="RefSeq" id="XP_026726611.1"/>
    </source>
</evidence>
<sequence>MLHWLWRALACAALVALAQLESADSNDAGSEKDNSRIIMVMSVALDGSADTAGALGALVVAALRARGMRAASVGAPGACGASIARECRHAVLHALVNGVAHAALLPVPAARPPHVLQLRDYGLEELGDALPPARLACYASPPPAPAMHLIPRSLLDFADDTLAKLYRLSNEDIPEGVTESNRNHSSCSTATWNSKSGFSPEWCSPINGTCSILLTDNETEARVLIDVICRYKLFVHVVALGTLLQARAERLAAQSRPLLLCSRSLHRATLDSHQLAALALPPCESTEVECPFDPYRLMKLVNVRELQSPSAISVMGRLALNETELQNLVHRYRISGPEAAANETLSRHPKWTGRRGEVRTAVMIPKLTSREAYDASALMAAALMAEEDSDSSGTVNFKVELLDDQCASTLAFKYLIDALGAEFGALSGVAGPACGAAFADVARQSPTLAMPVLGYTAQAPPPATAAEFAVLMAGDARLYTEAWAAFTAHMRWRRIAVLSELATRATLDVANLGADIIVHVELPAASDLVKVDKISQWALRVAAANGRVIYVCVEDARVVRAALCAGLAAGLTPAAGAVWLLPAALPPRWLHPAPLDAHNCTLSQLRDMAAGHLSVAPAWLVEWDEREQGATDAELAWRRRWREHCLRSRRGACLRAPAHAALLYDALRMWDAALRRLLHVEPAALDNLHKKTTARSLIKDVTTVQYKGLTGEFEWSGGDASSVTPARAAPLVLMQWENGTRLRVASWRRGVLALGPAAPRWLTADGQPPDDGAERCALQPLADLLHVDCRAAFVVLGALVLALTVAALVAVAWNCKRRAERKYRERLAALGLTRLDPKPGGLDRWEIPRERVVINRKLGTGAFGTVYGGHALLAEDRGWSAVAVKTLKAGASTEEKLDFLSEAEAMKRFDHKNVVRLLGVVTKTEPVCTVMEFMLYGDLKNYLLARRHLAAGEASEAGEALAEVSAARLTSMALDAARALSYLAQLRYVHRDVAARNCLVSAHRVVKLADFGMTRLVFENDYYRFSRKGMLPVRWMAPESLALGVFSPASDVWSFGVLLYEIVTFGSLPFQGLSNAEVLARVKAGHTLELPPGLKPQLEGLIKSCWQQEHKARPCAAEVAAFLADSPRLLTPCLDVPLDALPLDHDGDPWRLSRDRAEARWVSWAAPASAATDTTYLSTDAPPHDTDAFLP</sequence>
<comment type="function">
    <text evidence="19">Receptor for basic fibroblast growth factor.</text>
</comment>
<evidence type="ECO:0000256" key="6">
    <source>
        <dbReference type="ARBA" id="ARBA00022729"/>
    </source>
</evidence>
<evidence type="ECO:0000256" key="17">
    <source>
        <dbReference type="ARBA" id="ARBA00023319"/>
    </source>
</evidence>
<dbReference type="InterPro" id="IPR017441">
    <property type="entry name" value="Protein_kinase_ATP_BS"/>
</dbReference>
<evidence type="ECO:0000256" key="14">
    <source>
        <dbReference type="ARBA" id="ARBA00023157"/>
    </source>
</evidence>
<keyword evidence="15" id="KW-0675">Receptor</keyword>
<accession>A0A7E5VED2</accession>
<dbReference type="PROSITE" id="PS00109">
    <property type="entry name" value="PROTEIN_KINASE_TYR"/>
    <property type="match status" value="1"/>
</dbReference>
<dbReference type="FunFam" id="1.10.510.10:FF:001227">
    <property type="entry name" value="Tyrosine-protein kinase receptor"/>
    <property type="match status" value="1"/>
</dbReference>
<organism evidence="24 25">
    <name type="scientific">Trichoplusia ni</name>
    <name type="common">Cabbage looper</name>
    <dbReference type="NCBI Taxonomy" id="7111"/>
    <lineage>
        <taxon>Eukaryota</taxon>
        <taxon>Metazoa</taxon>
        <taxon>Ecdysozoa</taxon>
        <taxon>Arthropoda</taxon>
        <taxon>Hexapoda</taxon>
        <taxon>Insecta</taxon>
        <taxon>Pterygota</taxon>
        <taxon>Neoptera</taxon>
        <taxon>Endopterygota</taxon>
        <taxon>Lepidoptera</taxon>
        <taxon>Glossata</taxon>
        <taxon>Ditrysia</taxon>
        <taxon>Noctuoidea</taxon>
        <taxon>Noctuidae</taxon>
        <taxon>Plusiinae</taxon>
        <taxon>Trichoplusia</taxon>
    </lineage>
</organism>
<dbReference type="InterPro" id="IPR000719">
    <property type="entry name" value="Prot_kinase_dom"/>
</dbReference>
<keyword evidence="10 20" id="KW-0067">ATP-binding</keyword>
<dbReference type="InterPro" id="IPR028082">
    <property type="entry name" value="Peripla_BP_I"/>
</dbReference>
<feature type="binding site" evidence="20">
    <location>
        <position position="885"/>
    </location>
    <ligand>
        <name>ATP</name>
        <dbReference type="ChEBI" id="CHEBI:30616"/>
    </ligand>
</feature>
<feature type="signal peptide" evidence="22">
    <location>
        <begin position="1"/>
        <end position="23"/>
    </location>
</feature>
<evidence type="ECO:0000256" key="20">
    <source>
        <dbReference type="PROSITE-ProRule" id="PRU10141"/>
    </source>
</evidence>
<keyword evidence="13" id="KW-0829">Tyrosine-protein kinase</keyword>
<keyword evidence="14" id="KW-1015">Disulfide bond</keyword>
<dbReference type="SMART" id="SM00219">
    <property type="entry name" value="TyrKc"/>
    <property type="match status" value="1"/>
</dbReference>
<evidence type="ECO:0000256" key="19">
    <source>
        <dbReference type="ARBA" id="ARBA00056965"/>
    </source>
</evidence>
<evidence type="ECO:0000256" key="2">
    <source>
        <dbReference type="ARBA" id="ARBA00011902"/>
    </source>
</evidence>
<keyword evidence="11 21" id="KW-1133">Transmembrane helix</keyword>
<dbReference type="GO" id="GO:0043235">
    <property type="term" value="C:receptor complex"/>
    <property type="evidence" value="ECO:0007669"/>
    <property type="project" value="TreeGrafter"/>
</dbReference>
<dbReference type="GO" id="GO:0007169">
    <property type="term" value="P:cell surface receptor protein tyrosine kinase signaling pathway"/>
    <property type="evidence" value="ECO:0007669"/>
    <property type="project" value="TreeGrafter"/>
</dbReference>
<dbReference type="Pfam" id="PF07714">
    <property type="entry name" value="PK_Tyr_Ser-Thr"/>
    <property type="match status" value="1"/>
</dbReference>
<dbReference type="OrthoDB" id="4062651at2759"/>
<dbReference type="RefSeq" id="XP_026726610.1">
    <property type="nucleotide sequence ID" value="XM_026870809.1"/>
</dbReference>
<dbReference type="InterPro" id="IPR011009">
    <property type="entry name" value="Kinase-like_dom_sf"/>
</dbReference>
<keyword evidence="12 21" id="KW-0472">Membrane</keyword>
<evidence type="ECO:0000256" key="8">
    <source>
        <dbReference type="ARBA" id="ARBA00022741"/>
    </source>
</evidence>
<dbReference type="GO" id="GO:0005886">
    <property type="term" value="C:plasma membrane"/>
    <property type="evidence" value="ECO:0007669"/>
    <property type="project" value="TreeGrafter"/>
</dbReference>
<evidence type="ECO:0000256" key="11">
    <source>
        <dbReference type="ARBA" id="ARBA00022989"/>
    </source>
</evidence>
<dbReference type="Gene3D" id="1.10.510.10">
    <property type="entry name" value="Transferase(Phosphotransferase) domain 1"/>
    <property type="match status" value="1"/>
</dbReference>
<dbReference type="FunFam" id="3.30.200.20:FF:000593">
    <property type="entry name" value="Predicted protein"/>
    <property type="match status" value="1"/>
</dbReference>
<dbReference type="PANTHER" id="PTHR24416">
    <property type="entry name" value="TYROSINE-PROTEIN KINASE RECEPTOR"/>
    <property type="match status" value="1"/>
</dbReference>
<evidence type="ECO:0000256" key="21">
    <source>
        <dbReference type="SAM" id="Phobius"/>
    </source>
</evidence>
<evidence type="ECO:0000313" key="24">
    <source>
        <dbReference type="Proteomes" id="UP000322000"/>
    </source>
</evidence>
<comment type="catalytic activity">
    <reaction evidence="18">
        <text>L-tyrosyl-[protein] + ATP = O-phospho-L-tyrosyl-[protein] + ADP + H(+)</text>
        <dbReference type="Rhea" id="RHEA:10596"/>
        <dbReference type="Rhea" id="RHEA-COMP:10136"/>
        <dbReference type="Rhea" id="RHEA-COMP:20101"/>
        <dbReference type="ChEBI" id="CHEBI:15378"/>
        <dbReference type="ChEBI" id="CHEBI:30616"/>
        <dbReference type="ChEBI" id="CHEBI:46858"/>
        <dbReference type="ChEBI" id="CHEBI:61978"/>
        <dbReference type="ChEBI" id="CHEBI:456216"/>
        <dbReference type="EC" id="2.7.10.1"/>
    </reaction>
</comment>
<feature type="chain" id="PRO_5044656489" description="receptor protein-tyrosine kinase" evidence="22">
    <location>
        <begin position="24"/>
        <end position="1191"/>
    </location>
</feature>
<keyword evidence="7" id="KW-0677">Repeat</keyword>
<dbReference type="Pfam" id="PF01094">
    <property type="entry name" value="ANF_receptor"/>
    <property type="match status" value="1"/>
</dbReference>
<dbReference type="AlphaFoldDB" id="A0A7E5VED2"/>
<dbReference type="KEGG" id="tnl:113493030"/>